<feature type="domain" description="Mur ligase C-terminal" evidence="13">
    <location>
        <begin position="328"/>
        <end position="448"/>
    </location>
</feature>
<dbReference type="EC" id="6.3.2.10" evidence="10 11"/>
<dbReference type="GO" id="GO:0047480">
    <property type="term" value="F:UDP-N-acetylmuramoyl-tripeptide-D-alanyl-D-alanine ligase activity"/>
    <property type="evidence" value="ECO:0007669"/>
    <property type="project" value="UniProtKB-UniRule"/>
</dbReference>
<dbReference type="AlphaFoldDB" id="A0A066ZX47"/>
<comment type="pathway">
    <text evidence="10 11">Cell wall biogenesis; peptidoglycan biosynthesis.</text>
</comment>
<comment type="subcellular location">
    <subcellularLocation>
        <location evidence="10 11">Cytoplasm</location>
    </subcellularLocation>
</comment>
<dbReference type="HAMAP" id="MF_02019">
    <property type="entry name" value="MurF"/>
    <property type="match status" value="1"/>
</dbReference>
<dbReference type="PANTHER" id="PTHR43024:SF1">
    <property type="entry name" value="UDP-N-ACETYLMURAMOYL-TRIPEPTIDE--D-ALANYL-D-ALANINE LIGASE"/>
    <property type="match status" value="1"/>
</dbReference>
<dbReference type="GO" id="GO:0005524">
    <property type="term" value="F:ATP binding"/>
    <property type="evidence" value="ECO:0007669"/>
    <property type="project" value="UniProtKB-UniRule"/>
</dbReference>
<evidence type="ECO:0000259" key="13">
    <source>
        <dbReference type="Pfam" id="PF02875"/>
    </source>
</evidence>
<dbReference type="STRING" id="28885.EI16_11475"/>
<keyword evidence="4 10" id="KW-0547">Nucleotide-binding</keyword>
<keyword evidence="2 10" id="KW-0436">Ligase</keyword>
<keyword evidence="16" id="KW-1185">Reference proteome</keyword>
<dbReference type="InterPro" id="IPR036565">
    <property type="entry name" value="Mur-like_cat_sf"/>
</dbReference>
<dbReference type="InterPro" id="IPR051046">
    <property type="entry name" value="MurCDEF_CellWall_CoF430Synth"/>
</dbReference>
<evidence type="ECO:0000256" key="6">
    <source>
        <dbReference type="ARBA" id="ARBA00022960"/>
    </source>
</evidence>
<dbReference type="GO" id="GO:0051301">
    <property type="term" value="P:cell division"/>
    <property type="evidence" value="ECO:0007669"/>
    <property type="project" value="UniProtKB-KW"/>
</dbReference>
<protein>
    <recommendedName>
        <fullName evidence="10 11">UDP-N-acetylmuramoyl-tripeptide--D-alanyl-D-alanine ligase</fullName>
        <ecNumber evidence="10 11">6.3.2.10</ecNumber>
    </recommendedName>
    <alternativeName>
        <fullName evidence="10">D-alanyl-D-alanine-adding enzyme</fullName>
    </alternativeName>
</protein>
<dbReference type="Gene3D" id="3.90.190.20">
    <property type="entry name" value="Mur ligase, C-terminal domain"/>
    <property type="match status" value="1"/>
</dbReference>
<dbReference type="Gene3D" id="3.40.1190.10">
    <property type="entry name" value="Mur-like, catalytic domain"/>
    <property type="match status" value="1"/>
</dbReference>
<dbReference type="InterPro" id="IPR000713">
    <property type="entry name" value="Mur_ligase_N"/>
</dbReference>
<dbReference type="RefSeq" id="WP_051623185.1">
    <property type="nucleotide sequence ID" value="NZ_AP020335.1"/>
</dbReference>
<dbReference type="InterPro" id="IPR013221">
    <property type="entry name" value="Mur_ligase_cen"/>
</dbReference>
<comment type="catalytic activity">
    <reaction evidence="10 11">
        <text>D-alanyl-D-alanine + UDP-N-acetyl-alpha-D-muramoyl-L-alanyl-gamma-D-glutamyl-meso-2,6-diaminopimelate + ATP = UDP-N-acetyl-alpha-D-muramoyl-L-alanyl-gamma-D-glutamyl-meso-2,6-diaminopimeloyl-D-alanyl-D-alanine + ADP + phosphate + H(+)</text>
        <dbReference type="Rhea" id="RHEA:28374"/>
        <dbReference type="ChEBI" id="CHEBI:15378"/>
        <dbReference type="ChEBI" id="CHEBI:30616"/>
        <dbReference type="ChEBI" id="CHEBI:43474"/>
        <dbReference type="ChEBI" id="CHEBI:57822"/>
        <dbReference type="ChEBI" id="CHEBI:61386"/>
        <dbReference type="ChEBI" id="CHEBI:83905"/>
        <dbReference type="ChEBI" id="CHEBI:456216"/>
        <dbReference type="EC" id="6.3.2.10"/>
    </reaction>
</comment>
<dbReference type="SUPFAM" id="SSF53623">
    <property type="entry name" value="MurD-like peptide ligases, catalytic domain"/>
    <property type="match status" value="1"/>
</dbReference>
<keyword evidence="3 10" id="KW-0132">Cell division</keyword>
<dbReference type="Gene3D" id="3.40.1390.10">
    <property type="entry name" value="MurE/MurF, N-terminal domain"/>
    <property type="match status" value="1"/>
</dbReference>
<evidence type="ECO:0000313" key="15">
    <source>
        <dbReference type="EMBL" id="KDN96849.1"/>
    </source>
</evidence>
<keyword evidence="9 10" id="KW-0961">Cell wall biogenesis/degradation</keyword>
<dbReference type="GO" id="GO:0071555">
    <property type="term" value="P:cell wall organization"/>
    <property type="evidence" value="ECO:0007669"/>
    <property type="project" value="UniProtKB-KW"/>
</dbReference>
<reference evidence="15 16" key="1">
    <citation type="submission" date="2014-04" db="EMBL/GenBank/DDBJ databases">
        <title>Draft genome sequence of Hydrogenovibrio marinus MH-110, a model organism for aerobic H2 metabolism.</title>
        <authorList>
            <person name="Cha H.J."/>
            <person name="Jo B.H."/>
            <person name="Hwang B.H."/>
        </authorList>
    </citation>
    <scope>NUCLEOTIDE SEQUENCE [LARGE SCALE GENOMIC DNA]</scope>
    <source>
        <strain evidence="15 16">MH-110</strain>
    </source>
</reference>
<evidence type="ECO:0000259" key="12">
    <source>
        <dbReference type="Pfam" id="PF01225"/>
    </source>
</evidence>
<evidence type="ECO:0000256" key="7">
    <source>
        <dbReference type="ARBA" id="ARBA00022984"/>
    </source>
</evidence>
<dbReference type="Pfam" id="PF01225">
    <property type="entry name" value="Mur_ligase"/>
    <property type="match status" value="1"/>
</dbReference>
<proteinExistence type="inferred from homology"/>
<evidence type="ECO:0000256" key="11">
    <source>
        <dbReference type="RuleBase" id="RU004136"/>
    </source>
</evidence>
<keyword evidence="5 10" id="KW-0067">ATP-binding</keyword>
<dbReference type="GO" id="GO:0008360">
    <property type="term" value="P:regulation of cell shape"/>
    <property type="evidence" value="ECO:0007669"/>
    <property type="project" value="UniProtKB-KW"/>
</dbReference>
<dbReference type="NCBIfam" id="TIGR01143">
    <property type="entry name" value="murF"/>
    <property type="match status" value="1"/>
</dbReference>
<dbReference type="EMBL" id="JMIU01000001">
    <property type="protein sequence ID" value="KDN96849.1"/>
    <property type="molecule type" value="Genomic_DNA"/>
</dbReference>
<dbReference type="SUPFAM" id="SSF63418">
    <property type="entry name" value="MurE/MurF N-terminal domain"/>
    <property type="match status" value="1"/>
</dbReference>
<feature type="domain" description="Mur ligase central" evidence="14">
    <location>
        <begin position="110"/>
        <end position="305"/>
    </location>
</feature>
<keyword evidence="7 10" id="KW-0573">Peptidoglycan synthesis</keyword>
<evidence type="ECO:0000256" key="10">
    <source>
        <dbReference type="HAMAP-Rule" id="MF_02019"/>
    </source>
</evidence>
<dbReference type="InterPro" id="IPR004101">
    <property type="entry name" value="Mur_ligase_C"/>
</dbReference>
<keyword evidence="1 10" id="KW-0963">Cytoplasm</keyword>
<evidence type="ECO:0000256" key="3">
    <source>
        <dbReference type="ARBA" id="ARBA00022618"/>
    </source>
</evidence>
<dbReference type="Proteomes" id="UP000027341">
    <property type="component" value="Unassembled WGS sequence"/>
</dbReference>
<evidence type="ECO:0000259" key="14">
    <source>
        <dbReference type="Pfam" id="PF08245"/>
    </source>
</evidence>
<organism evidence="15 16">
    <name type="scientific">Hydrogenovibrio marinus</name>
    <dbReference type="NCBI Taxonomy" id="28885"/>
    <lineage>
        <taxon>Bacteria</taxon>
        <taxon>Pseudomonadati</taxon>
        <taxon>Pseudomonadota</taxon>
        <taxon>Gammaproteobacteria</taxon>
        <taxon>Thiotrichales</taxon>
        <taxon>Piscirickettsiaceae</taxon>
        <taxon>Hydrogenovibrio</taxon>
    </lineage>
</organism>
<evidence type="ECO:0000313" key="16">
    <source>
        <dbReference type="Proteomes" id="UP000027341"/>
    </source>
</evidence>
<evidence type="ECO:0000256" key="8">
    <source>
        <dbReference type="ARBA" id="ARBA00023306"/>
    </source>
</evidence>
<name>A0A066ZX47_HYDMR</name>
<dbReference type="GO" id="GO:0009252">
    <property type="term" value="P:peptidoglycan biosynthetic process"/>
    <property type="evidence" value="ECO:0007669"/>
    <property type="project" value="UniProtKB-UniRule"/>
</dbReference>
<comment type="function">
    <text evidence="10 11">Involved in cell wall formation. Catalyzes the final step in the synthesis of UDP-N-acetylmuramoyl-pentapeptide, the precursor of murein.</text>
</comment>
<dbReference type="InterPro" id="IPR036615">
    <property type="entry name" value="Mur_ligase_C_dom_sf"/>
</dbReference>
<evidence type="ECO:0000256" key="9">
    <source>
        <dbReference type="ARBA" id="ARBA00023316"/>
    </source>
</evidence>
<dbReference type="SUPFAM" id="SSF53244">
    <property type="entry name" value="MurD-like peptide ligases, peptide-binding domain"/>
    <property type="match status" value="1"/>
</dbReference>
<dbReference type="InterPro" id="IPR035911">
    <property type="entry name" value="MurE/MurF_N"/>
</dbReference>
<dbReference type="Pfam" id="PF08245">
    <property type="entry name" value="Mur_ligase_M"/>
    <property type="match status" value="1"/>
</dbReference>
<evidence type="ECO:0000256" key="5">
    <source>
        <dbReference type="ARBA" id="ARBA00022840"/>
    </source>
</evidence>
<dbReference type="PANTHER" id="PTHR43024">
    <property type="entry name" value="UDP-N-ACETYLMURAMOYL-TRIPEPTIDE--D-ALANYL-D-ALANINE LIGASE"/>
    <property type="match status" value="1"/>
</dbReference>
<evidence type="ECO:0000256" key="2">
    <source>
        <dbReference type="ARBA" id="ARBA00022598"/>
    </source>
</evidence>
<sequence length="472" mass="50503">MKWMLNDLIVATGGELSTQSADKEGVGFDFVSTDSREMSTGGLYIAVKGAKFDGHAFVSQAVTQGASVVLASEPVETSVPVVLVADTRIALGQFAAWHRKQMPLKKLIAVTGSNGKTTCKNMIQHLLSKQAKVLATQGNLNNDFGVPRTLLQLTDEHEYAVVEMGANHHKEIEYLTQLAKPDIAIITLAAGAHLEGFGSLEGVIHTKAEILSGLQDKVGVAVLNTDSPGFDIWQDMCRERELSVLTFGSTAIADVHYEQFEQSSDVIEFDVVSTADKVINQGKSHVVAPMLGEHNAMNACAALTAVMACGFKLEVLTPNLADFCGVSGRLQKVSLPNGILIDDSYNANPDSMKAALRTLVALPGKGLACLGAMAEIGETSASAHAEVASYAKSLGVSYLLIYGEAAKPMIDAFGEGAFWFESHQALTDKAIELIEKDSLNHCLVKGSRSSKMETVTQGISEYFNNHLKPQNT</sequence>
<dbReference type="Pfam" id="PF02875">
    <property type="entry name" value="Mur_ligase_C"/>
    <property type="match status" value="1"/>
</dbReference>
<dbReference type="GO" id="GO:0005737">
    <property type="term" value="C:cytoplasm"/>
    <property type="evidence" value="ECO:0007669"/>
    <property type="project" value="UniProtKB-SubCell"/>
</dbReference>
<comment type="similarity">
    <text evidence="10">Belongs to the MurCDEF family. MurF subfamily.</text>
</comment>
<dbReference type="InterPro" id="IPR005863">
    <property type="entry name" value="UDP-N-AcMur_synth"/>
</dbReference>
<evidence type="ECO:0000256" key="1">
    <source>
        <dbReference type="ARBA" id="ARBA00022490"/>
    </source>
</evidence>
<accession>A0A066ZX47</accession>
<dbReference type="UniPathway" id="UPA00219"/>
<feature type="binding site" evidence="10">
    <location>
        <begin position="112"/>
        <end position="118"/>
    </location>
    <ligand>
        <name>ATP</name>
        <dbReference type="ChEBI" id="CHEBI:30616"/>
    </ligand>
</feature>
<comment type="caution">
    <text evidence="15">The sequence shown here is derived from an EMBL/GenBank/DDBJ whole genome shotgun (WGS) entry which is preliminary data.</text>
</comment>
<dbReference type="GO" id="GO:0008766">
    <property type="term" value="F:UDP-N-acetylmuramoylalanyl-D-glutamyl-2,6-diaminopimelate-D-alanyl-D-alanine ligase activity"/>
    <property type="evidence" value="ECO:0007669"/>
    <property type="project" value="RHEA"/>
</dbReference>
<feature type="domain" description="Mur ligase N-terminal catalytic" evidence="12">
    <location>
        <begin position="29"/>
        <end position="93"/>
    </location>
</feature>
<gene>
    <name evidence="10" type="primary">murF</name>
    <name evidence="15" type="ORF">EI16_11475</name>
</gene>
<keyword evidence="6 10" id="KW-0133">Cell shape</keyword>
<evidence type="ECO:0000256" key="4">
    <source>
        <dbReference type="ARBA" id="ARBA00022741"/>
    </source>
</evidence>
<keyword evidence="8 10" id="KW-0131">Cell cycle</keyword>